<evidence type="ECO:0000313" key="6">
    <source>
        <dbReference type="Proteomes" id="UP001214250"/>
    </source>
</evidence>
<protein>
    <submittedName>
        <fullName evidence="5">Alkaline phosphatase D family protein</fullName>
    </submittedName>
</protein>
<dbReference type="PANTHER" id="PTHR33987">
    <property type="entry name" value="CALCINEURIN-LIKE METALLO-PHOSPHOESTERASE SUPERFAMILY PROTEIN"/>
    <property type="match status" value="1"/>
</dbReference>
<organism evidence="5 6">
    <name type="scientific">Lentisphaera profundi</name>
    <dbReference type="NCBI Taxonomy" id="1658616"/>
    <lineage>
        <taxon>Bacteria</taxon>
        <taxon>Pseudomonadati</taxon>
        <taxon>Lentisphaerota</taxon>
        <taxon>Lentisphaeria</taxon>
        <taxon>Lentisphaerales</taxon>
        <taxon>Lentisphaeraceae</taxon>
        <taxon>Lentisphaera</taxon>
    </lineage>
</organism>
<dbReference type="SUPFAM" id="SSF49363">
    <property type="entry name" value="Purple acid phosphatase, N-terminal domain"/>
    <property type="match status" value="1"/>
</dbReference>
<evidence type="ECO:0000256" key="2">
    <source>
        <dbReference type="SAM" id="SignalP"/>
    </source>
</evidence>
<dbReference type="Pfam" id="PF25077">
    <property type="entry name" value="DUF7800"/>
    <property type="match status" value="1"/>
</dbReference>
<dbReference type="SUPFAM" id="SSF56300">
    <property type="entry name" value="Metallo-dependent phosphatases"/>
    <property type="match status" value="1"/>
</dbReference>
<feature type="chain" id="PRO_5046251276" evidence="2">
    <location>
        <begin position="22"/>
        <end position="422"/>
    </location>
</feature>
<gene>
    <name evidence="5" type="ORF">PQO03_07455</name>
</gene>
<dbReference type="InterPro" id="IPR038607">
    <property type="entry name" value="PhoD-like_sf"/>
</dbReference>
<dbReference type="Proteomes" id="UP001214250">
    <property type="component" value="Chromosome 1"/>
</dbReference>
<dbReference type="EMBL" id="CP117811">
    <property type="protein sequence ID" value="WDE95554.1"/>
    <property type="molecule type" value="Genomic_DNA"/>
</dbReference>
<dbReference type="InterPro" id="IPR056702">
    <property type="entry name" value="DUF7800"/>
</dbReference>
<feature type="domain" description="PhoD-like phosphatase metallophosphatase" evidence="3">
    <location>
        <begin position="123"/>
        <end position="369"/>
    </location>
</feature>
<accession>A0ABY7VPB4</accession>
<feature type="domain" description="DUF7800" evidence="4">
    <location>
        <begin position="31"/>
        <end position="97"/>
    </location>
</feature>
<evidence type="ECO:0000259" key="4">
    <source>
        <dbReference type="Pfam" id="PF25077"/>
    </source>
</evidence>
<keyword evidence="1 2" id="KW-0732">Signal</keyword>
<evidence type="ECO:0000256" key="1">
    <source>
        <dbReference type="ARBA" id="ARBA00022729"/>
    </source>
</evidence>
<dbReference type="InterPro" id="IPR029052">
    <property type="entry name" value="Metallo-depent_PP-like"/>
</dbReference>
<feature type="signal peptide" evidence="2">
    <location>
        <begin position="1"/>
        <end position="21"/>
    </location>
</feature>
<dbReference type="Gene3D" id="3.60.21.70">
    <property type="entry name" value="PhoD-like phosphatase"/>
    <property type="match status" value="1"/>
</dbReference>
<dbReference type="PANTHER" id="PTHR33987:SF1">
    <property type="entry name" value="CALCINEURIN-LIKE METALLO-PHOSPHOESTERASE SUPERFAMILY PROTEIN"/>
    <property type="match status" value="1"/>
</dbReference>
<dbReference type="RefSeq" id="WP_274149209.1">
    <property type="nucleotide sequence ID" value="NZ_CP117811.1"/>
</dbReference>
<keyword evidence="6" id="KW-1185">Reference proteome</keyword>
<proteinExistence type="predicted"/>
<name>A0ABY7VPB4_9BACT</name>
<evidence type="ECO:0000259" key="3">
    <source>
        <dbReference type="Pfam" id="PF09423"/>
    </source>
</evidence>
<dbReference type="Pfam" id="PF09423">
    <property type="entry name" value="PhoD"/>
    <property type="match status" value="1"/>
</dbReference>
<dbReference type="InterPro" id="IPR018946">
    <property type="entry name" value="PhoD-like_MPP"/>
</dbReference>
<sequence length="422" mass="47549">MKKISLLLLALLCFSILPSCNTLPDSMNAYTGPMLGHVDQDRALIWCSLEAKGSINLKFSEDSELQNSKILSIDDFEVGTIELKDLKPNTTYYYQLLTSKDSKPAIYSFKTAAKKEDSKKLRFLFSSCSGRQASDEATTWNEIAQVKGLDMIFQLGDNHYADTTDPKVISQNYMSRRKLDGFVRSTTSVATYGIWDDHDFGPNNSDSQTPGREGSLEVFKKFWANPSYGEANNPGIYFSFQRGDVQFIFLDSRYHRTPNKSMKANDPKKTLLGIKQFEWLEKTLRLSKAKVKVVACGSEFQTHGSGDGFSGFRHEQNKILDLCKEIEGVILLSGDRHFTAAYQIRGETLEITSGPLGSKNSNARKTPDMFIKHSSGKMYSILSIDTSENEARIELEIFQVAKGKIESRQFSWAEINGKKRIK</sequence>
<dbReference type="CDD" id="cd07389">
    <property type="entry name" value="MPP_PhoD"/>
    <property type="match status" value="1"/>
</dbReference>
<reference evidence="5 6" key="1">
    <citation type="submission" date="2023-02" db="EMBL/GenBank/DDBJ databases">
        <title>Genome sequence of Lentisphaera profundi SAORIC-696.</title>
        <authorList>
            <person name="Kim e."/>
            <person name="Cho J.-C."/>
            <person name="Choi A."/>
            <person name="Kang I."/>
        </authorList>
    </citation>
    <scope>NUCLEOTIDE SEQUENCE [LARGE SCALE GENOMIC DNA]</scope>
    <source>
        <strain evidence="5 6">SAORIC-696</strain>
    </source>
</reference>
<dbReference type="InterPro" id="IPR008963">
    <property type="entry name" value="Purple_acid_Pase-like_N"/>
</dbReference>
<evidence type="ECO:0000313" key="5">
    <source>
        <dbReference type="EMBL" id="WDE95554.1"/>
    </source>
</evidence>